<evidence type="ECO:0000313" key="3">
    <source>
        <dbReference type="Proteomes" id="UP000479710"/>
    </source>
</evidence>
<evidence type="ECO:0000256" key="1">
    <source>
        <dbReference type="SAM" id="MobiDB-lite"/>
    </source>
</evidence>
<feature type="compositionally biased region" description="Basic and acidic residues" evidence="1">
    <location>
        <begin position="1"/>
        <end position="24"/>
    </location>
</feature>
<comment type="caution">
    <text evidence="2">The sequence shown here is derived from an EMBL/GenBank/DDBJ whole genome shotgun (WGS) entry which is preliminary data.</text>
</comment>
<sequence length="66" mass="7674">AHRPRPHCDAKMEKKPQFDSKTDKNPNLLLFDPNDTQELVLRKALPRIMLEILSLSLLPYMRCTKG</sequence>
<organism evidence="2 3">
    <name type="scientific">Oryza meyeriana var. granulata</name>
    <dbReference type="NCBI Taxonomy" id="110450"/>
    <lineage>
        <taxon>Eukaryota</taxon>
        <taxon>Viridiplantae</taxon>
        <taxon>Streptophyta</taxon>
        <taxon>Embryophyta</taxon>
        <taxon>Tracheophyta</taxon>
        <taxon>Spermatophyta</taxon>
        <taxon>Magnoliopsida</taxon>
        <taxon>Liliopsida</taxon>
        <taxon>Poales</taxon>
        <taxon>Poaceae</taxon>
        <taxon>BOP clade</taxon>
        <taxon>Oryzoideae</taxon>
        <taxon>Oryzeae</taxon>
        <taxon>Oryzinae</taxon>
        <taxon>Oryza</taxon>
        <taxon>Oryza meyeriana</taxon>
    </lineage>
</organism>
<feature type="non-terminal residue" evidence="2">
    <location>
        <position position="1"/>
    </location>
</feature>
<name>A0A6G1D9R4_9ORYZ</name>
<evidence type="ECO:0000313" key="2">
    <source>
        <dbReference type="EMBL" id="KAF0909161.1"/>
    </source>
</evidence>
<proteinExistence type="predicted"/>
<dbReference type="AlphaFoldDB" id="A0A6G1D9R4"/>
<reference evidence="2 3" key="1">
    <citation type="submission" date="2019-11" db="EMBL/GenBank/DDBJ databases">
        <title>Whole genome sequence of Oryza granulata.</title>
        <authorList>
            <person name="Li W."/>
        </authorList>
    </citation>
    <scope>NUCLEOTIDE SEQUENCE [LARGE SCALE GENOMIC DNA]</scope>
    <source>
        <strain evidence="3">cv. Menghai</strain>
        <tissue evidence="2">Leaf</tissue>
    </source>
</reference>
<keyword evidence="3" id="KW-1185">Reference proteome</keyword>
<protein>
    <submittedName>
        <fullName evidence="2">Uncharacterized protein</fullName>
    </submittedName>
</protein>
<accession>A0A6G1D9R4</accession>
<gene>
    <name evidence="2" type="ORF">E2562_032210</name>
</gene>
<dbReference type="Proteomes" id="UP000479710">
    <property type="component" value="Unassembled WGS sequence"/>
</dbReference>
<dbReference type="EMBL" id="SPHZ02000007">
    <property type="protein sequence ID" value="KAF0909161.1"/>
    <property type="molecule type" value="Genomic_DNA"/>
</dbReference>
<feature type="region of interest" description="Disordered" evidence="1">
    <location>
        <begin position="1"/>
        <end position="29"/>
    </location>
</feature>